<dbReference type="InterPro" id="IPR023780">
    <property type="entry name" value="Chromo_domain"/>
</dbReference>
<proteinExistence type="predicted"/>
<feature type="region of interest" description="Disordered" evidence="3">
    <location>
        <begin position="93"/>
        <end position="135"/>
    </location>
</feature>
<evidence type="ECO:0000313" key="6">
    <source>
        <dbReference type="Proteomes" id="UP000054454"/>
    </source>
</evidence>
<reference evidence="6" key="1">
    <citation type="journal article" date="2016" name="Nat. Commun.">
        <title>Genome analysis of three Pneumocystis species reveals adaptation mechanisms to life exclusively in mammalian hosts.</title>
        <authorList>
            <person name="Ma L."/>
            <person name="Chen Z."/>
            <person name="Huang D.W."/>
            <person name="Kutty G."/>
            <person name="Ishihara M."/>
            <person name="Wang H."/>
            <person name="Abouelleil A."/>
            <person name="Bishop L."/>
            <person name="Davey E."/>
            <person name="Deng R."/>
            <person name="Deng X."/>
            <person name="Fan L."/>
            <person name="Fantoni G."/>
            <person name="Fitzgerald M."/>
            <person name="Gogineni E."/>
            <person name="Goldberg J.M."/>
            <person name="Handley G."/>
            <person name="Hu X."/>
            <person name="Huber C."/>
            <person name="Jiao X."/>
            <person name="Jones K."/>
            <person name="Levin J.Z."/>
            <person name="Liu Y."/>
            <person name="Macdonald P."/>
            <person name="Melnikov A."/>
            <person name="Raley C."/>
            <person name="Sassi M."/>
            <person name="Sherman B.T."/>
            <person name="Song X."/>
            <person name="Sykes S."/>
            <person name="Tran B."/>
            <person name="Walsh L."/>
            <person name="Xia Y."/>
            <person name="Yang J."/>
            <person name="Young S."/>
            <person name="Zeng Q."/>
            <person name="Zheng X."/>
            <person name="Stephens R."/>
            <person name="Nusbaum C."/>
            <person name="Birren B.W."/>
            <person name="Azadi P."/>
            <person name="Lempicki R.A."/>
            <person name="Cuomo C.A."/>
            <person name="Kovacs J.A."/>
        </authorList>
    </citation>
    <scope>NUCLEOTIDE SEQUENCE [LARGE SCALE GENOMIC DNA]</scope>
    <source>
        <strain evidence="6">B80</strain>
    </source>
</reference>
<feature type="compositionally biased region" description="Basic and acidic residues" evidence="3">
    <location>
        <begin position="1"/>
        <end position="22"/>
    </location>
</feature>
<dbReference type="SMART" id="SM00300">
    <property type="entry name" value="ChSh"/>
    <property type="match status" value="1"/>
</dbReference>
<dbReference type="InterPro" id="IPR051219">
    <property type="entry name" value="Heterochromatin_chromo-domain"/>
</dbReference>
<keyword evidence="2" id="KW-0539">Nucleus</keyword>
<dbReference type="Proteomes" id="UP000054454">
    <property type="component" value="Unassembled WGS sequence"/>
</dbReference>
<keyword evidence="6" id="KW-1185">Reference proteome</keyword>
<dbReference type="RefSeq" id="XP_018224350.1">
    <property type="nucleotide sequence ID" value="XM_018371860.1"/>
</dbReference>
<dbReference type="InterPro" id="IPR016197">
    <property type="entry name" value="Chromo-like_dom_sf"/>
</dbReference>
<dbReference type="CDD" id="cd18657">
    <property type="entry name" value="CSD_Swi6"/>
    <property type="match status" value="1"/>
</dbReference>
<dbReference type="EMBL" id="LFVZ01000016">
    <property type="protein sequence ID" value="KTW25741.1"/>
    <property type="molecule type" value="Genomic_DNA"/>
</dbReference>
<organism evidence="5 6">
    <name type="scientific">Pneumocystis carinii (strain B80)</name>
    <name type="common">Rat pneumocystis pneumonia agent</name>
    <name type="synonym">Pneumocystis carinii f. sp. carinii</name>
    <dbReference type="NCBI Taxonomy" id="1408658"/>
    <lineage>
        <taxon>Eukaryota</taxon>
        <taxon>Fungi</taxon>
        <taxon>Dikarya</taxon>
        <taxon>Ascomycota</taxon>
        <taxon>Taphrinomycotina</taxon>
        <taxon>Pneumocystomycetes</taxon>
        <taxon>Pneumocystaceae</taxon>
        <taxon>Pneumocystis</taxon>
    </lineage>
</organism>
<dbReference type="PROSITE" id="PS50013">
    <property type="entry name" value="CHROMO_2"/>
    <property type="match status" value="1"/>
</dbReference>
<dbReference type="AlphaFoldDB" id="A0A0W4ZBM2"/>
<dbReference type="GO" id="GO:0010468">
    <property type="term" value="P:regulation of gene expression"/>
    <property type="evidence" value="ECO:0007669"/>
    <property type="project" value="UniProtKB-ARBA"/>
</dbReference>
<dbReference type="PANTHER" id="PTHR22812">
    <property type="entry name" value="CHROMOBOX PROTEIN"/>
    <property type="match status" value="1"/>
</dbReference>
<dbReference type="Gene3D" id="2.40.50.40">
    <property type="match status" value="2"/>
</dbReference>
<evidence type="ECO:0000256" key="3">
    <source>
        <dbReference type="SAM" id="MobiDB-lite"/>
    </source>
</evidence>
<dbReference type="OrthoDB" id="433924at2759"/>
<feature type="region of interest" description="Disordered" evidence="3">
    <location>
        <begin position="1"/>
        <end position="30"/>
    </location>
</feature>
<gene>
    <name evidence="5" type="ORF">T552_03354</name>
</gene>
<dbReference type="VEuPathDB" id="FungiDB:T552_03354"/>
<evidence type="ECO:0000313" key="5">
    <source>
        <dbReference type="EMBL" id="KTW25741.1"/>
    </source>
</evidence>
<sequence>MRGRRDKKEDIDKIDEERKDGDLSEGESENDDEIYVVERILGHRLNMKRTGWEYLIKWKGYDKADDNTWEGEKSCEGCKDLIEQYWESIGGRLIPSEKPNSRKRKSSQLRKNENNEYDVKYRGSTSRSKEISTSDLSTETWKPPMHLSSWEDEIESVDTIERDASGKLLVYVNWVHGKKSVHDSLLIYQKCPLKMLHFYENHLVFRDVA</sequence>
<protein>
    <recommendedName>
        <fullName evidence="4">Chromo domain-containing protein</fullName>
    </recommendedName>
</protein>
<evidence type="ECO:0000256" key="1">
    <source>
        <dbReference type="ARBA" id="ARBA00004123"/>
    </source>
</evidence>
<comment type="subcellular location">
    <subcellularLocation>
        <location evidence="1">Nucleus</location>
    </subcellularLocation>
</comment>
<feature type="domain" description="Chromo" evidence="4">
    <location>
        <begin position="35"/>
        <end position="97"/>
    </location>
</feature>
<evidence type="ECO:0000259" key="4">
    <source>
        <dbReference type="PROSITE" id="PS50013"/>
    </source>
</evidence>
<dbReference type="Pfam" id="PF00385">
    <property type="entry name" value="Chromo"/>
    <property type="match status" value="1"/>
</dbReference>
<evidence type="ECO:0000256" key="2">
    <source>
        <dbReference type="ARBA" id="ARBA00023242"/>
    </source>
</evidence>
<dbReference type="Pfam" id="PF01393">
    <property type="entry name" value="Chromo_shadow"/>
    <property type="match status" value="1"/>
</dbReference>
<dbReference type="GeneID" id="28938063"/>
<dbReference type="SUPFAM" id="SSF54160">
    <property type="entry name" value="Chromo domain-like"/>
    <property type="match status" value="2"/>
</dbReference>
<feature type="compositionally biased region" description="Basic and acidic residues" evidence="3">
    <location>
        <begin position="110"/>
        <end position="132"/>
    </location>
</feature>
<dbReference type="GO" id="GO:0005634">
    <property type="term" value="C:nucleus"/>
    <property type="evidence" value="ECO:0007669"/>
    <property type="project" value="UniProtKB-SubCell"/>
</dbReference>
<name>A0A0W4ZBM2_PNEC8</name>
<dbReference type="InterPro" id="IPR000953">
    <property type="entry name" value="Chromo/chromo_shadow_dom"/>
</dbReference>
<dbReference type="SMART" id="SM00298">
    <property type="entry name" value="CHROMO"/>
    <property type="match status" value="1"/>
</dbReference>
<accession>A0A0W4ZBM2</accession>
<dbReference type="GO" id="GO:0006338">
    <property type="term" value="P:chromatin remodeling"/>
    <property type="evidence" value="ECO:0007669"/>
    <property type="project" value="UniProtKB-ARBA"/>
</dbReference>
<dbReference type="CDD" id="cd18637">
    <property type="entry name" value="CD_Swi6_like"/>
    <property type="match status" value="1"/>
</dbReference>
<dbReference type="InterPro" id="IPR008251">
    <property type="entry name" value="Chromo_shadow_dom"/>
</dbReference>
<comment type="caution">
    <text evidence="5">The sequence shown here is derived from an EMBL/GenBank/DDBJ whole genome shotgun (WGS) entry which is preliminary data.</text>
</comment>